<dbReference type="PANTHER" id="PTHR33434">
    <property type="entry name" value="DEGV DOMAIN-CONTAINING PROTEIN DR_1986-RELATED"/>
    <property type="match status" value="1"/>
</dbReference>
<dbReference type="InterPro" id="IPR043168">
    <property type="entry name" value="DegV_C"/>
</dbReference>
<dbReference type="GO" id="GO:0008289">
    <property type="term" value="F:lipid binding"/>
    <property type="evidence" value="ECO:0007669"/>
    <property type="project" value="UniProtKB-KW"/>
</dbReference>
<evidence type="ECO:0000313" key="4">
    <source>
        <dbReference type="Proteomes" id="UP000294558"/>
    </source>
</evidence>
<comment type="caution">
    <text evidence="3">The sequence shown here is derived from an EMBL/GenBank/DDBJ whole genome shotgun (WGS) entry which is preliminary data.</text>
</comment>
<dbReference type="Proteomes" id="UP000294558">
    <property type="component" value="Unassembled WGS sequence"/>
</dbReference>
<proteinExistence type="predicted"/>
<organism evidence="3 4">
    <name type="scientific">Ilumatobacter fluminis</name>
    <dbReference type="NCBI Taxonomy" id="467091"/>
    <lineage>
        <taxon>Bacteria</taxon>
        <taxon>Bacillati</taxon>
        <taxon>Actinomycetota</taxon>
        <taxon>Acidimicrobiia</taxon>
        <taxon>Acidimicrobiales</taxon>
        <taxon>Ilumatobacteraceae</taxon>
        <taxon>Ilumatobacter</taxon>
    </lineage>
</organism>
<name>A0A4R7I6T6_9ACTN</name>
<gene>
    <name evidence="3" type="ORF">BDK89_4213</name>
</gene>
<dbReference type="Gene3D" id="3.30.1180.10">
    <property type="match status" value="1"/>
</dbReference>
<dbReference type="AlphaFoldDB" id="A0A4R7I6T6"/>
<keyword evidence="4" id="KW-1185">Reference proteome</keyword>
<accession>A0A4R7I6T6</accession>
<evidence type="ECO:0000256" key="1">
    <source>
        <dbReference type="ARBA" id="ARBA00023121"/>
    </source>
</evidence>
<dbReference type="EMBL" id="SOAU01000001">
    <property type="protein sequence ID" value="TDT18586.1"/>
    <property type="molecule type" value="Genomic_DNA"/>
</dbReference>
<sequence length="298" mass="31083">MTADDTTPTPTSTTSGGSTVGIVTDSNSQLTADLAERFDVEVVPMTVTVDGIDHLEGVDLDADGFYGFFDGRPPEVSTSQPSPGSFAIAYRRLVDRGCTEIWSIHIAEAMSGTVASAQLGAGEVDVPVHVIDTGSASFGVGACVWAAGVVRDRGGDVDDVRRRIESFVGRLGTTFMVGVPLLVERGGRAGDLEIPGEAISVLAMNDGDVRVLEQVSTVEDTIDVMSTYAASWVEREPGGVTVAIGTADEPSRPLSDRLAAALTDVPGIDDVVHYRVGPSVGAHTGPGTFGLFVFPTIR</sequence>
<dbReference type="SUPFAM" id="SSF82549">
    <property type="entry name" value="DAK1/DegV-like"/>
    <property type="match status" value="1"/>
</dbReference>
<protein>
    <submittedName>
        <fullName evidence="3">DegV family protein with EDD domain</fullName>
    </submittedName>
</protein>
<keyword evidence="1" id="KW-0446">Lipid-binding</keyword>
<dbReference type="Gene3D" id="3.40.50.10170">
    <property type="match status" value="1"/>
</dbReference>
<dbReference type="Pfam" id="PF02645">
    <property type="entry name" value="DegV"/>
    <property type="match status" value="1"/>
</dbReference>
<dbReference type="PANTHER" id="PTHR33434:SF2">
    <property type="entry name" value="FATTY ACID-BINDING PROTEIN TM_1468"/>
    <property type="match status" value="1"/>
</dbReference>
<dbReference type="RefSeq" id="WP_133870795.1">
    <property type="nucleotide sequence ID" value="NZ_SOAU01000001.1"/>
</dbReference>
<evidence type="ECO:0000256" key="2">
    <source>
        <dbReference type="SAM" id="MobiDB-lite"/>
    </source>
</evidence>
<reference evidence="3 4" key="1">
    <citation type="submission" date="2019-03" db="EMBL/GenBank/DDBJ databases">
        <title>Sequencing the genomes of 1000 actinobacteria strains.</title>
        <authorList>
            <person name="Klenk H.-P."/>
        </authorList>
    </citation>
    <scope>NUCLEOTIDE SEQUENCE [LARGE SCALE GENOMIC DNA]</scope>
    <source>
        <strain evidence="3 4">DSM 18936</strain>
    </source>
</reference>
<evidence type="ECO:0000313" key="3">
    <source>
        <dbReference type="EMBL" id="TDT18586.1"/>
    </source>
</evidence>
<dbReference type="PROSITE" id="PS51482">
    <property type="entry name" value="DEGV"/>
    <property type="match status" value="1"/>
</dbReference>
<dbReference type="OrthoDB" id="9760324at2"/>
<feature type="region of interest" description="Disordered" evidence="2">
    <location>
        <begin position="1"/>
        <end position="22"/>
    </location>
</feature>
<dbReference type="InterPro" id="IPR003797">
    <property type="entry name" value="DegV"/>
</dbReference>
<dbReference type="InterPro" id="IPR050270">
    <property type="entry name" value="DegV_domain_contain"/>
</dbReference>
<dbReference type="NCBIfam" id="TIGR00762">
    <property type="entry name" value="DegV"/>
    <property type="match status" value="1"/>
</dbReference>